<dbReference type="AlphaFoldDB" id="A0A426YMJ7"/>
<gene>
    <name evidence="1" type="ORF">B296_00005744</name>
</gene>
<proteinExistence type="predicted"/>
<reference evidence="1 2" key="1">
    <citation type="journal article" date="2014" name="Agronomy (Basel)">
        <title>A Draft Genome Sequence for Ensete ventricosum, the Drought-Tolerant Tree Against Hunger.</title>
        <authorList>
            <person name="Harrison J."/>
            <person name="Moore K.A."/>
            <person name="Paszkiewicz K."/>
            <person name="Jones T."/>
            <person name="Grant M."/>
            <person name="Ambacheew D."/>
            <person name="Muzemil S."/>
            <person name="Studholme D.J."/>
        </authorList>
    </citation>
    <scope>NUCLEOTIDE SEQUENCE [LARGE SCALE GENOMIC DNA]</scope>
</reference>
<sequence length="92" mass="10717">MIRTIGELDYFSTLIRLREHDKSKDKTESTNCEERDADARQRIVGPWVSSTMVPQRRDFRGVIDPLLSWRKSIGRKRGRGGGDYKVKLQVPR</sequence>
<comment type="caution">
    <text evidence="1">The sequence shown here is derived from an EMBL/GenBank/DDBJ whole genome shotgun (WGS) entry which is preliminary data.</text>
</comment>
<dbReference type="Proteomes" id="UP000287651">
    <property type="component" value="Unassembled WGS sequence"/>
</dbReference>
<protein>
    <submittedName>
        <fullName evidence="1">Uncharacterized protein</fullName>
    </submittedName>
</protein>
<evidence type="ECO:0000313" key="2">
    <source>
        <dbReference type="Proteomes" id="UP000287651"/>
    </source>
</evidence>
<evidence type="ECO:0000313" key="1">
    <source>
        <dbReference type="EMBL" id="RRT52949.1"/>
    </source>
</evidence>
<name>A0A426YMJ7_ENSVE</name>
<organism evidence="1 2">
    <name type="scientific">Ensete ventricosum</name>
    <name type="common">Abyssinian banana</name>
    <name type="synonym">Musa ensete</name>
    <dbReference type="NCBI Taxonomy" id="4639"/>
    <lineage>
        <taxon>Eukaryota</taxon>
        <taxon>Viridiplantae</taxon>
        <taxon>Streptophyta</taxon>
        <taxon>Embryophyta</taxon>
        <taxon>Tracheophyta</taxon>
        <taxon>Spermatophyta</taxon>
        <taxon>Magnoliopsida</taxon>
        <taxon>Liliopsida</taxon>
        <taxon>Zingiberales</taxon>
        <taxon>Musaceae</taxon>
        <taxon>Ensete</taxon>
    </lineage>
</organism>
<dbReference type="EMBL" id="AMZH03011395">
    <property type="protein sequence ID" value="RRT52949.1"/>
    <property type="molecule type" value="Genomic_DNA"/>
</dbReference>
<accession>A0A426YMJ7</accession>